<dbReference type="OrthoDB" id="6500349at2759"/>
<dbReference type="PANTHER" id="PTHR47160">
    <property type="entry name" value="PUTATIVE-RELATED"/>
    <property type="match status" value="1"/>
</dbReference>
<reference evidence="1 2" key="1">
    <citation type="journal article" date="2018" name="Gigascience">
        <title>Genomes of trombidid mites reveal novel predicted allergens and laterally-transferred genes associated with secondary metabolism.</title>
        <authorList>
            <person name="Dong X."/>
            <person name="Chaisiri K."/>
            <person name="Xia D."/>
            <person name="Armstrong S.D."/>
            <person name="Fang Y."/>
            <person name="Donnelly M.J."/>
            <person name="Kadowaki T."/>
            <person name="McGarry J.W."/>
            <person name="Darby A.C."/>
            <person name="Makepeace B.L."/>
        </authorList>
    </citation>
    <scope>NUCLEOTIDE SEQUENCE [LARGE SCALE GENOMIC DNA]</scope>
    <source>
        <strain evidence="1">UoL-UT</strain>
    </source>
</reference>
<evidence type="ECO:0000313" key="2">
    <source>
        <dbReference type="Proteomes" id="UP000288716"/>
    </source>
</evidence>
<dbReference type="AlphaFoldDB" id="A0A443RUE9"/>
<proteinExistence type="predicted"/>
<accession>A0A443RUE9</accession>
<dbReference type="VEuPathDB" id="VectorBase:LDEU013225"/>
<evidence type="ECO:0008006" key="3">
    <source>
        <dbReference type="Google" id="ProtNLM"/>
    </source>
</evidence>
<dbReference type="STRING" id="299467.A0A443RUE9"/>
<organism evidence="1 2">
    <name type="scientific">Leptotrombidium deliense</name>
    <dbReference type="NCBI Taxonomy" id="299467"/>
    <lineage>
        <taxon>Eukaryota</taxon>
        <taxon>Metazoa</taxon>
        <taxon>Ecdysozoa</taxon>
        <taxon>Arthropoda</taxon>
        <taxon>Chelicerata</taxon>
        <taxon>Arachnida</taxon>
        <taxon>Acari</taxon>
        <taxon>Acariformes</taxon>
        <taxon>Trombidiformes</taxon>
        <taxon>Prostigmata</taxon>
        <taxon>Anystina</taxon>
        <taxon>Parasitengona</taxon>
        <taxon>Trombiculoidea</taxon>
        <taxon>Trombiculidae</taxon>
        <taxon>Leptotrombidium</taxon>
    </lineage>
</organism>
<dbReference type="PANTHER" id="PTHR47160:SF5">
    <property type="entry name" value="MULE TRANSPOSASE DOMAIN-CONTAINING PROTEIN"/>
    <property type="match status" value="1"/>
</dbReference>
<protein>
    <recommendedName>
        <fullName evidence="3">MULE transposase domain-containing protein</fullName>
    </recommendedName>
</protein>
<sequence length="192" mass="21904">MKGFRDIMALYEDENNLDNALYLRQLASLAFVPVDDVVSSFSMLLDTDFYRNNEAILSPLIDYFEDMWIGRPNSNGIGRRSPRFAISNWNCYSSVIDNLPKTNNSVEGWHRSFSSLIDCHHPSISKFITAIKKDQSLNELKIEQYVAGTPVKQNFARRVQAVRLQSVVNSYGESNIIDYLRGVAHNITFPSD</sequence>
<comment type="caution">
    <text evidence="1">The sequence shown here is derived from an EMBL/GenBank/DDBJ whole genome shotgun (WGS) entry which is preliminary data.</text>
</comment>
<gene>
    <name evidence="1" type="ORF">B4U80_08525</name>
</gene>
<evidence type="ECO:0000313" key="1">
    <source>
        <dbReference type="EMBL" id="RWS18815.1"/>
    </source>
</evidence>
<name>A0A443RUE9_9ACAR</name>
<dbReference type="Proteomes" id="UP000288716">
    <property type="component" value="Unassembled WGS sequence"/>
</dbReference>
<keyword evidence="2" id="KW-1185">Reference proteome</keyword>
<dbReference type="EMBL" id="NCKV01033770">
    <property type="protein sequence ID" value="RWS18815.1"/>
    <property type="molecule type" value="Genomic_DNA"/>
</dbReference>